<keyword evidence="10" id="KW-1185">Reference proteome</keyword>
<dbReference type="InterPro" id="IPR052165">
    <property type="entry name" value="Membrane_assoc_protease"/>
</dbReference>
<dbReference type="InterPro" id="IPR056738">
    <property type="entry name" value="NfeD1b_N"/>
</dbReference>
<dbReference type="Pfam" id="PF24961">
    <property type="entry name" value="NfeD_membrane"/>
    <property type="match status" value="1"/>
</dbReference>
<dbReference type="Pfam" id="PF01957">
    <property type="entry name" value="NfeD"/>
    <property type="match status" value="1"/>
</dbReference>
<feature type="transmembrane region" description="Helical" evidence="5">
    <location>
        <begin position="309"/>
        <end position="328"/>
    </location>
</feature>
<dbReference type="AlphaFoldDB" id="B6BGG9"/>
<evidence type="ECO:0000256" key="1">
    <source>
        <dbReference type="ARBA" id="ARBA00004141"/>
    </source>
</evidence>
<dbReference type="PATRIC" id="fig|929558.5.peg.1068"/>
<evidence type="ECO:0000256" key="4">
    <source>
        <dbReference type="ARBA" id="ARBA00023136"/>
    </source>
</evidence>
<evidence type="ECO:0000313" key="10">
    <source>
        <dbReference type="Proteomes" id="UP000006431"/>
    </source>
</evidence>
<dbReference type="InterPro" id="IPR012340">
    <property type="entry name" value="NA-bd_OB-fold"/>
</dbReference>
<dbReference type="Gene3D" id="2.40.50.140">
    <property type="entry name" value="Nucleic acid-binding proteins"/>
    <property type="match status" value="1"/>
</dbReference>
<dbReference type="RefSeq" id="WP_008335954.1">
    <property type="nucleotide sequence ID" value="NZ_AFRZ01000001.1"/>
</dbReference>
<feature type="domain" description="NfeD1b N-terminal" evidence="8">
    <location>
        <begin position="25"/>
        <end position="201"/>
    </location>
</feature>
<accession>B6BGG9</accession>
<evidence type="ECO:0000256" key="3">
    <source>
        <dbReference type="ARBA" id="ARBA00022989"/>
    </source>
</evidence>
<dbReference type="CDD" id="cd07020">
    <property type="entry name" value="Clp_protease_NfeD_1"/>
    <property type="match status" value="1"/>
</dbReference>
<proteinExistence type="predicted"/>
<dbReference type="STRING" id="929558.SMGD1_1073"/>
<dbReference type="Proteomes" id="UP000006431">
    <property type="component" value="Unassembled WGS sequence"/>
</dbReference>
<reference evidence="9 10" key="1">
    <citation type="journal article" date="2012" name="Proc. Natl. Acad. Sci. U.S.A.">
        <title>Genome and physiology of a model Epsilonproteobacterium responsible for sulfide detoxification in marine oxygen depletion zones.</title>
        <authorList>
            <person name="Grote J."/>
            <person name="Schott T."/>
            <person name="Bruckner C.G."/>
            <person name="Glockner F.O."/>
            <person name="Jost G."/>
            <person name="Teeling H."/>
            <person name="Labrenz M."/>
            <person name="Jurgens K."/>
        </authorList>
    </citation>
    <scope>NUCLEOTIDE SEQUENCE [LARGE SCALE GENOMIC DNA]</scope>
    <source>
        <strain evidence="9 10">GD1</strain>
    </source>
</reference>
<dbReference type="OrthoDB" id="5289056at2"/>
<comment type="caution">
    <text evidence="9">The sequence shown here is derived from an EMBL/GenBank/DDBJ whole genome shotgun (WGS) entry which is preliminary data.</text>
</comment>
<evidence type="ECO:0000259" key="8">
    <source>
        <dbReference type="Pfam" id="PF25145"/>
    </source>
</evidence>
<dbReference type="FunFam" id="3.90.226.10:FF:000089">
    <property type="entry name" value="Membrane-bound serine protease"/>
    <property type="match status" value="1"/>
</dbReference>
<dbReference type="InterPro" id="IPR002810">
    <property type="entry name" value="NfeD-like_C"/>
</dbReference>
<dbReference type="InterPro" id="IPR029045">
    <property type="entry name" value="ClpP/crotonase-like_dom_sf"/>
</dbReference>
<dbReference type="Pfam" id="PF25145">
    <property type="entry name" value="NfeD1b_N"/>
    <property type="match status" value="1"/>
</dbReference>
<dbReference type="SUPFAM" id="SSF141322">
    <property type="entry name" value="NfeD domain-like"/>
    <property type="match status" value="1"/>
</dbReference>
<keyword evidence="4 5" id="KW-0472">Membrane</keyword>
<evidence type="ECO:0000259" key="6">
    <source>
        <dbReference type="Pfam" id="PF01957"/>
    </source>
</evidence>
<dbReference type="SUPFAM" id="SSF52096">
    <property type="entry name" value="ClpP/crotonase"/>
    <property type="match status" value="1"/>
</dbReference>
<evidence type="ECO:0000256" key="2">
    <source>
        <dbReference type="ARBA" id="ARBA00022692"/>
    </source>
</evidence>
<dbReference type="Gene3D" id="3.90.226.10">
    <property type="entry name" value="2-enoyl-CoA Hydratase, Chain A, domain 1"/>
    <property type="match status" value="1"/>
</dbReference>
<dbReference type="EMBL" id="AFRZ01000001">
    <property type="protein sequence ID" value="EHP29597.1"/>
    <property type="molecule type" value="Genomic_DNA"/>
</dbReference>
<feature type="transmembrane region" description="Helical" evidence="5">
    <location>
        <begin position="232"/>
        <end position="254"/>
    </location>
</feature>
<dbReference type="HOGENOM" id="CLU_024619_1_0_7"/>
<dbReference type="GO" id="GO:0016020">
    <property type="term" value="C:membrane"/>
    <property type="evidence" value="ECO:0007669"/>
    <property type="project" value="UniProtKB-SubCell"/>
</dbReference>
<comment type="subcellular location">
    <subcellularLocation>
        <location evidence="1">Membrane</location>
        <topology evidence="1">Multi-pass membrane protein</topology>
    </subcellularLocation>
</comment>
<protein>
    <submittedName>
        <fullName evidence="9">Protein containing NfeD-like domain</fullName>
    </submittedName>
</protein>
<dbReference type="eggNOG" id="COG1030">
    <property type="taxonomic scope" value="Bacteria"/>
</dbReference>
<organism evidence="9 10">
    <name type="scientific">Sulfurimonas gotlandica (strain DSM 19862 / JCM 16533 / GD1)</name>
    <dbReference type="NCBI Taxonomy" id="929558"/>
    <lineage>
        <taxon>Bacteria</taxon>
        <taxon>Pseudomonadati</taxon>
        <taxon>Campylobacterota</taxon>
        <taxon>Epsilonproteobacteria</taxon>
        <taxon>Campylobacterales</taxon>
        <taxon>Sulfurimonadaceae</taxon>
        <taxon>Sulfurimonas</taxon>
    </lineage>
</organism>
<dbReference type="PANTHER" id="PTHR33507:SF4">
    <property type="entry name" value="NODULATION COMPETITIVENESS PROTEIN NFED"/>
    <property type="match status" value="1"/>
</dbReference>
<dbReference type="PANTHER" id="PTHR33507">
    <property type="entry name" value="INNER MEMBRANE PROTEIN YBBJ"/>
    <property type="match status" value="1"/>
</dbReference>
<keyword evidence="2 5" id="KW-0812">Transmembrane</keyword>
<feature type="transmembrane region" description="Helical" evidence="5">
    <location>
        <begin position="261"/>
        <end position="279"/>
    </location>
</feature>
<name>B6BGG9_SULGG</name>
<evidence type="ECO:0000256" key="5">
    <source>
        <dbReference type="SAM" id="Phobius"/>
    </source>
</evidence>
<feature type="transmembrane region" description="Helical" evidence="5">
    <location>
        <begin position="340"/>
        <end position="361"/>
    </location>
</feature>
<evidence type="ECO:0000313" key="9">
    <source>
        <dbReference type="EMBL" id="EHP29597.1"/>
    </source>
</evidence>
<dbReference type="InterPro" id="IPR056739">
    <property type="entry name" value="NfeD_membrane"/>
</dbReference>
<evidence type="ECO:0000259" key="7">
    <source>
        <dbReference type="Pfam" id="PF24961"/>
    </source>
</evidence>
<feature type="domain" description="NfeD integral membrane" evidence="7">
    <location>
        <begin position="240"/>
        <end position="353"/>
    </location>
</feature>
<gene>
    <name evidence="9" type="ORF">SMGD1_1073</name>
</gene>
<keyword evidence="3 5" id="KW-1133">Transmembrane helix</keyword>
<feature type="domain" description="NfeD-like C-terminal" evidence="6">
    <location>
        <begin position="372"/>
        <end position="427"/>
    </location>
</feature>
<sequence length="430" mass="45700">MKRLLFLLFLIILPLFSASPTVVKLEISGAIGPATSSYLKEGIASAISHDVQMILIELDTPGGLSTSMREMIQDILNSPISVATYVYPKGARAASAGTYLLYASHVAAMAPGTNLGAATPVSIMPGQKTADANSSISTLEKKAINDATAYIKSLAQLNDRNISWAIEAVKEAESLSAEDALKSGVIDLMANNTEELLAKLHGRVVKVANQNHILNTKDANIINYEANFKTRFLSIITNPNMAYIFLLIAIYGIFFELMNPGAIFPGVLGGIAGVIALYALNIIPFNYAGLALIILGIAFMVAEVFITGFGVLGIGGVISFAFGSILLFDADTLGSSVSIPLILALTIVSLGFFVLVIRLFISSRSAKIVSGAEELVGALGEVIEVNENSYHVYCHGEAWSAKSKSKLSAGQRVEVIRLSGLTLEVKPIKE</sequence>
<accession>H1FYH1</accession>
<feature type="transmembrane region" description="Helical" evidence="5">
    <location>
        <begin position="285"/>
        <end position="302"/>
    </location>
</feature>